<dbReference type="RefSeq" id="WP_045807331.1">
    <property type="nucleotide sequence ID" value="NZ_JZCR01000015.1"/>
</dbReference>
<dbReference type="CDD" id="cd02651">
    <property type="entry name" value="nuc_hydro_IU_UC_XIUA"/>
    <property type="match status" value="1"/>
</dbReference>
<protein>
    <submittedName>
        <fullName evidence="4">Ribonucleoside hydrolase</fullName>
    </submittedName>
</protein>
<comment type="caution">
    <text evidence="4">The sequence shown here is derived from an EMBL/GenBank/DDBJ whole genome shotgun (WGS) entry which is preliminary data.</text>
</comment>
<dbReference type="InterPro" id="IPR001910">
    <property type="entry name" value="Inosine/uridine_hydrolase_dom"/>
</dbReference>
<dbReference type="Pfam" id="PF01156">
    <property type="entry name" value="IU_nuc_hydro"/>
    <property type="match status" value="1"/>
</dbReference>
<dbReference type="AlphaFoldDB" id="A0A0F3RVL4"/>
<dbReference type="PATRIC" id="fig|216463.3.peg.471"/>
<dbReference type="InterPro" id="IPR036452">
    <property type="entry name" value="Ribo_hydro-like"/>
</dbReference>
<dbReference type="InterPro" id="IPR015910">
    <property type="entry name" value="I/U_nuclsd_hydro_CS"/>
</dbReference>
<dbReference type="STRING" id="216463.VC81_06835"/>
<feature type="domain" description="Inosine/uridine-preferring nucleoside hydrolase" evidence="3">
    <location>
        <begin position="6"/>
        <end position="300"/>
    </location>
</feature>
<gene>
    <name evidence="4" type="primary">rihB</name>
    <name evidence="4" type="ORF">VC81_06835</name>
</gene>
<evidence type="ECO:0000256" key="1">
    <source>
        <dbReference type="ARBA" id="ARBA00022801"/>
    </source>
</evidence>
<evidence type="ECO:0000256" key="2">
    <source>
        <dbReference type="ARBA" id="ARBA00023295"/>
    </source>
</evidence>
<dbReference type="OrthoDB" id="9797882at2"/>
<accession>A0A0F3RVL4</accession>
<evidence type="ECO:0000313" key="4">
    <source>
        <dbReference type="EMBL" id="KJW12792.1"/>
    </source>
</evidence>
<dbReference type="GO" id="GO:0045437">
    <property type="term" value="F:uridine nucleosidase activity"/>
    <property type="evidence" value="ECO:0007669"/>
    <property type="project" value="UniProtKB-ARBA"/>
</dbReference>
<dbReference type="Proteomes" id="UP000033491">
    <property type="component" value="Unassembled WGS sequence"/>
</dbReference>
<dbReference type="PROSITE" id="PS01247">
    <property type="entry name" value="IUNH"/>
    <property type="match status" value="1"/>
</dbReference>
<dbReference type="GO" id="GO:0005829">
    <property type="term" value="C:cytosol"/>
    <property type="evidence" value="ECO:0007669"/>
    <property type="project" value="TreeGrafter"/>
</dbReference>
<dbReference type="PANTHER" id="PTHR12304:SF4">
    <property type="entry name" value="URIDINE NUCLEOSIDASE"/>
    <property type="match status" value="1"/>
</dbReference>
<organism evidence="4 5">
    <name type="scientific">Levilactobacillus spicheri</name>
    <dbReference type="NCBI Taxonomy" id="216463"/>
    <lineage>
        <taxon>Bacteria</taxon>
        <taxon>Bacillati</taxon>
        <taxon>Bacillota</taxon>
        <taxon>Bacilli</taxon>
        <taxon>Lactobacillales</taxon>
        <taxon>Lactobacillaceae</taxon>
        <taxon>Levilactobacillus</taxon>
    </lineage>
</organism>
<evidence type="ECO:0000259" key="3">
    <source>
        <dbReference type="Pfam" id="PF01156"/>
    </source>
</evidence>
<dbReference type="SUPFAM" id="SSF53590">
    <property type="entry name" value="Nucleoside hydrolase"/>
    <property type="match status" value="1"/>
</dbReference>
<dbReference type="Gene3D" id="3.90.245.10">
    <property type="entry name" value="Ribonucleoside hydrolase-like"/>
    <property type="match status" value="1"/>
</dbReference>
<sequence length="310" mass="33515">MTKRKIILDCDPGHDDAVAMLMAYAHPAIDLLGITIVAGNQTLDNTVRNGLNVAQLLDMDVPIYAGMPQPLVRQQLVAGNVHGSTGLDGPTFGPLHRQAESTPAVRFIIDTLLASDGDITLVPTGPLTNIAVAMRMEPRILPKIKEIVLMGGAYGTGNFTPSAEFNILADPEAARVVFTAGVPLVMMGLDLTNQTVCTLDIIERMEAVGNRAGKLFGDMLRFTLKTQYEAFGLAAGPIHDATTIGYLIDPSLFDLQDMFVQVDINRGPSYGRTVCDEHNVLKQAPNAKVGKGIDNDGFFDLVEHCIRMYH</sequence>
<proteinExistence type="predicted"/>
<keyword evidence="2" id="KW-0326">Glycosidase</keyword>
<dbReference type="PANTHER" id="PTHR12304">
    <property type="entry name" value="INOSINE-URIDINE PREFERRING NUCLEOSIDE HYDROLASE"/>
    <property type="match status" value="1"/>
</dbReference>
<reference evidence="4 5" key="1">
    <citation type="submission" date="2015-03" db="EMBL/GenBank/DDBJ databases">
        <authorList>
            <person name="Zheng J."/>
            <person name="Ganezle M."/>
        </authorList>
    </citation>
    <scope>NUCLEOTIDE SEQUENCE [LARGE SCALE GENOMIC DNA]</scope>
    <source>
        <strain evidence="4 5">LP38</strain>
    </source>
</reference>
<dbReference type="InterPro" id="IPR023186">
    <property type="entry name" value="IUNH"/>
</dbReference>
<dbReference type="NCBIfam" id="NF007417">
    <property type="entry name" value="PRK09955.1"/>
    <property type="match status" value="1"/>
</dbReference>
<keyword evidence="1 4" id="KW-0378">Hydrolase</keyword>
<name>A0A0F3RVL4_9LACO</name>
<dbReference type="GO" id="GO:0006152">
    <property type="term" value="P:purine nucleoside catabolic process"/>
    <property type="evidence" value="ECO:0007669"/>
    <property type="project" value="TreeGrafter"/>
</dbReference>
<evidence type="ECO:0000313" key="5">
    <source>
        <dbReference type="Proteomes" id="UP000033491"/>
    </source>
</evidence>
<dbReference type="EMBL" id="JZCR01000015">
    <property type="protein sequence ID" value="KJW12792.1"/>
    <property type="molecule type" value="Genomic_DNA"/>
</dbReference>
<dbReference type="GO" id="GO:0008477">
    <property type="term" value="F:purine nucleosidase activity"/>
    <property type="evidence" value="ECO:0007669"/>
    <property type="project" value="TreeGrafter"/>
</dbReference>